<feature type="region of interest" description="Disordered" evidence="1">
    <location>
        <begin position="1152"/>
        <end position="1180"/>
    </location>
</feature>
<reference evidence="3 4" key="1">
    <citation type="journal article" date="2018" name="Genome Res.">
        <title>The genomic architecture and molecular evolution of ant odorant receptors.</title>
        <authorList>
            <person name="McKenzie S.K."/>
            <person name="Kronauer D.J.C."/>
        </authorList>
    </citation>
    <scope>NUCLEOTIDE SEQUENCE [LARGE SCALE GENOMIC DNA]</scope>
    <source>
        <strain evidence="3">Clonal line C1</strain>
    </source>
</reference>
<dbReference type="Gene3D" id="3.30.450.20">
    <property type="entry name" value="PAS domain"/>
    <property type="match status" value="2"/>
</dbReference>
<evidence type="ECO:0000256" key="2">
    <source>
        <dbReference type="SAM" id="Phobius"/>
    </source>
</evidence>
<evidence type="ECO:0008006" key="5">
    <source>
        <dbReference type="Google" id="ProtNLM"/>
    </source>
</evidence>
<accession>A0A3L8DW38</accession>
<dbReference type="Gene3D" id="3.40.50.410">
    <property type="entry name" value="von Willebrand factor, type A domain"/>
    <property type="match status" value="1"/>
</dbReference>
<name>A0A3L8DW38_OOCBI</name>
<dbReference type="InterPro" id="IPR036465">
    <property type="entry name" value="vWFA_dom_sf"/>
</dbReference>
<dbReference type="FunFam" id="3.30.450.20:FF:000024">
    <property type="entry name" value="VWFA and cache domain-containing protein 1"/>
    <property type="match status" value="1"/>
</dbReference>
<dbReference type="GO" id="GO:0005891">
    <property type="term" value="C:voltage-gated calcium channel complex"/>
    <property type="evidence" value="ECO:0007669"/>
    <property type="project" value="TreeGrafter"/>
</dbReference>
<dbReference type="Proteomes" id="UP000279307">
    <property type="component" value="Chromosome 3"/>
</dbReference>
<dbReference type="AlphaFoldDB" id="A0A3L8DW38"/>
<dbReference type="SUPFAM" id="SSF53300">
    <property type="entry name" value="vWA-like"/>
    <property type="match status" value="1"/>
</dbReference>
<proteinExistence type="predicted"/>
<keyword evidence="2" id="KW-0812">Transmembrane</keyword>
<dbReference type="PANTHER" id="PTHR10166:SF66">
    <property type="entry name" value="VWFA AND CACHE DOMAIN-CONTAINING PROTEIN CG16868"/>
    <property type="match status" value="1"/>
</dbReference>
<evidence type="ECO:0000313" key="3">
    <source>
        <dbReference type="EMBL" id="RLU24576.1"/>
    </source>
</evidence>
<evidence type="ECO:0000313" key="4">
    <source>
        <dbReference type="Proteomes" id="UP000279307"/>
    </source>
</evidence>
<protein>
    <recommendedName>
        <fullName evidence="5">VWFA and cache domain-containing protein</fullName>
    </recommendedName>
</protein>
<evidence type="ECO:0000256" key="1">
    <source>
        <dbReference type="SAM" id="MobiDB-lite"/>
    </source>
</evidence>
<dbReference type="PANTHER" id="PTHR10166">
    <property type="entry name" value="VOLTAGE-DEPENDENT CALCIUM CHANNEL SUBUNIT ALPHA-2/DELTA-RELATED"/>
    <property type="match status" value="1"/>
</dbReference>
<dbReference type="GO" id="GO:0005245">
    <property type="term" value="F:voltage-gated calcium channel activity"/>
    <property type="evidence" value="ECO:0007669"/>
    <property type="project" value="TreeGrafter"/>
</dbReference>
<keyword evidence="2" id="KW-0472">Membrane</keyword>
<dbReference type="InterPro" id="IPR051173">
    <property type="entry name" value="Ca_channel_alpha-2/delta"/>
</dbReference>
<dbReference type="OrthoDB" id="2150145at2759"/>
<gene>
    <name evidence="3" type="ORF">DMN91_002665</name>
</gene>
<organism evidence="3 4">
    <name type="scientific">Ooceraea biroi</name>
    <name type="common">Clonal raider ant</name>
    <name type="synonym">Cerapachys biroi</name>
    <dbReference type="NCBI Taxonomy" id="2015173"/>
    <lineage>
        <taxon>Eukaryota</taxon>
        <taxon>Metazoa</taxon>
        <taxon>Ecdysozoa</taxon>
        <taxon>Arthropoda</taxon>
        <taxon>Hexapoda</taxon>
        <taxon>Insecta</taxon>
        <taxon>Pterygota</taxon>
        <taxon>Neoptera</taxon>
        <taxon>Endopterygota</taxon>
        <taxon>Hymenoptera</taxon>
        <taxon>Apocrita</taxon>
        <taxon>Aculeata</taxon>
        <taxon>Formicoidea</taxon>
        <taxon>Formicidae</taxon>
        <taxon>Dorylinae</taxon>
        <taxon>Ooceraea</taxon>
    </lineage>
</organism>
<keyword evidence="2" id="KW-1133">Transmembrane helix</keyword>
<dbReference type="EMBL" id="QOIP01000003">
    <property type="protein sequence ID" value="RLU24576.1"/>
    <property type="molecule type" value="Genomic_DNA"/>
</dbReference>
<comment type="caution">
    <text evidence="3">The sequence shown here is derived from an EMBL/GenBank/DDBJ whole genome shotgun (WGS) entry which is preliminary data.</text>
</comment>
<sequence length="1235" mass="138006">MSHHFLTKAQYFSASGILVNKPRTPAIDLLVKCLSARFITIVKRRIREVRTQSIRCQSSCNFVEMAVRILYLSLMLVSTNFYVAANDGVTSNITSIKCQSGKPLRKQVPAEPLNGLCLRDAAVHLSRALRSIVDEELGVSSFQETIDKMEFANISSSVDTRLNLLVDKFNKKLKSYVDVLEHGYNAVHLILSKTQDKPMCSSQVASLDIEQNSVSDMCTQIVTALATNLRNQEWKNLHILPINQLGTICGPPTLAHNVGPLWLSQYCSEKNVVLLLDHGTSMSESDLSLAQITAKAVIDMLSEKDNVAVVGLSNTAPLFCKDGLLKATDINKFQLARYIDGLIRTDLNQTTKVDFKSLTQDLKNEVIVIHLTNKVENVSNVHEISEIISRNVKTYLKTILILTDQQSHNNAKYSLNDDNFLILPTQNVLGYEIAKLFSCLQCPNQHKKEYHVSDPYFEPYSKAMTLSIGQITSTALSFLNVKLRDFLDDITYFNAGPDIHAIFFDSKGMVWMHKDFPRLETIMEQPLKVHLHDIENIDSRVVTRMINEAQGTMDVKTKLGEQKLYRWKHLIYEDLIICLVSTTEEGILPVARIVPLLPLDILHHRLDLMLQTVVDKDALCVYRNRIITLSMGAVYLSPWCFQSPMEQLKLLETGSAVNVQSYMAYIKDMTGLLANPGLHSSVKPDVATLAQVLKHFKKQHVDSSLNKFVIRRYVVGTVSGALEIFPGMVLDSGFDPKRRMWYGKALEHPDKVILTPPYLDAAGSGYVVTLSHIVRYPKSENAGYAVAVLSMDVTMGYIVKLLLDMFSFCNDATVKCFLMDDKGYLVSHPTLLEATGKIEQQHLTHKELLVANDILNHEMFVKKKLCANHLDGTAQRYYQFNTSLDEVLTNIAHGEHCVRYQVAAVPGTNVFLGVINMTTQCNLQSAFCPCSTMDHSCLNCKSMEQTSCECPCECSLYTSSCAQQQDIDSLSSCPPLYEQGSSLQTPWIQPANLKTCPSVECKSYTTERDCLGVADCQWCHIDADGETPLQQPFCSDTSVCFKGIFGSVIPYNDGTYNSQSTDEIAVQEWPSVGPVAGGILALVLILGVALFCYRFRSVQSSVEHQCLHLHTAPDTLRMTHMEIDLEPMELDQTKNNLNCLVRDNVAPISPYRVSTNYRRPPGGDSDHGYSTMTPHDDSEQQTFASEPLLVVGNNVEPDLNRQSNVGVPSPTTYLGSPHHVLAPVTVHRDMETNYC</sequence>
<feature type="transmembrane region" description="Helical" evidence="2">
    <location>
        <begin position="1072"/>
        <end position="1093"/>
    </location>
</feature>